<dbReference type="Proteomes" id="UP000182126">
    <property type="component" value="Chromosome I"/>
</dbReference>
<keyword evidence="1" id="KW-1133">Transmembrane helix</keyword>
<proteinExistence type="predicted"/>
<dbReference type="EMBL" id="LT629770">
    <property type="protein sequence ID" value="SDR89437.1"/>
    <property type="molecule type" value="Genomic_DNA"/>
</dbReference>
<feature type="transmembrane region" description="Helical" evidence="1">
    <location>
        <begin position="51"/>
        <end position="72"/>
    </location>
</feature>
<organism evidence="2 3">
    <name type="scientific">Microbacterium paraoxydans</name>
    <dbReference type="NCBI Taxonomy" id="199592"/>
    <lineage>
        <taxon>Bacteria</taxon>
        <taxon>Bacillati</taxon>
        <taxon>Actinomycetota</taxon>
        <taxon>Actinomycetes</taxon>
        <taxon>Micrococcales</taxon>
        <taxon>Microbacteriaceae</taxon>
        <taxon>Microbacterium</taxon>
    </lineage>
</organism>
<dbReference type="RefSeq" id="WP_060922184.1">
    <property type="nucleotide sequence ID" value="NZ_LT629770.1"/>
</dbReference>
<sequence>MSDNALLERVLVEADPARTPRDAEPDARAIAARDRIIRSARAPRRRRARTIGWAAGLTAVAASAAVAIGVLLPQGAAVAGAPSPLVFEDAGSLGDTVAAAEADLEVFSPPTEPERSTRTAFWSYNVEVDTERAEVVPQFATFTWEEDLSGVAVAINGEPYAPTDAVANGQAEVKSTGEVASRVVLAPGEFVTPVVDVPGDSAEDVRALLVAFDMPEQPTAFEVVTAITSVFGQWTLTNAQHAELLTLIEESGGAEALGTTNDRLGRPVSGIRVVSADGVVRDDVLVSLDTGRIVGLERTVLKDDGVFPAGAIVDYRMWDIDEEMLR</sequence>
<dbReference type="AlphaFoldDB" id="A0A1H1MRV7"/>
<evidence type="ECO:0000256" key="1">
    <source>
        <dbReference type="SAM" id="Phobius"/>
    </source>
</evidence>
<protein>
    <submittedName>
        <fullName evidence="2">Uncharacterized protein</fullName>
    </submittedName>
</protein>
<evidence type="ECO:0000313" key="2">
    <source>
        <dbReference type="EMBL" id="SDR89437.1"/>
    </source>
</evidence>
<evidence type="ECO:0000313" key="3">
    <source>
        <dbReference type="Proteomes" id="UP000182126"/>
    </source>
</evidence>
<name>A0A1H1MRV7_9MICO</name>
<accession>A0A1H1MRV7</accession>
<keyword evidence="1" id="KW-0472">Membrane</keyword>
<keyword evidence="1" id="KW-0812">Transmembrane</keyword>
<dbReference type="GeneID" id="36300344"/>
<gene>
    <name evidence="2" type="ORF">SAMN04489809_0602</name>
</gene>
<reference evidence="2 3" key="1">
    <citation type="submission" date="2016-10" db="EMBL/GenBank/DDBJ databases">
        <authorList>
            <person name="de Groot N.N."/>
        </authorList>
    </citation>
    <scope>NUCLEOTIDE SEQUENCE [LARGE SCALE GENOMIC DNA]</scope>
    <source>
        <strain evidence="2 3">DSM 15019</strain>
    </source>
</reference>